<evidence type="ECO:0000313" key="2">
    <source>
        <dbReference type="EMBL" id="QES42354.1"/>
    </source>
</evidence>
<dbReference type="AlphaFoldDB" id="A0A5P2CHP0"/>
<protein>
    <recommendedName>
        <fullName evidence="4">Integral membrane protein</fullName>
    </recommendedName>
</protein>
<dbReference type="RefSeq" id="WP_150184803.1">
    <property type="nucleotide sequence ID" value="NZ_CP029191.1"/>
</dbReference>
<dbReference type="EMBL" id="CP029191">
    <property type="protein sequence ID" value="QES42354.1"/>
    <property type="molecule type" value="Genomic_DNA"/>
</dbReference>
<sequence length="62" mass="6827">MTDWYRAGVVVAAYGVGVVVFMGVKHWIDGLPWSRAALEASLWALVPLVVGLVTGWVQRERS</sequence>
<feature type="transmembrane region" description="Helical" evidence="1">
    <location>
        <begin position="40"/>
        <end position="57"/>
    </location>
</feature>
<accession>A0A5P2CHP0</accession>
<proteinExistence type="predicted"/>
<reference evidence="2 3" key="1">
    <citation type="submission" date="2018-05" db="EMBL/GenBank/DDBJ databases">
        <title>Streptomyces venezuelae.</title>
        <authorList>
            <person name="Kim W."/>
            <person name="Lee N."/>
            <person name="Cho B.-K."/>
        </authorList>
    </citation>
    <scope>NUCLEOTIDE SEQUENCE [LARGE SCALE GENOMIC DNA]</scope>
    <source>
        <strain evidence="2 3">ATCC 14585</strain>
    </source>
</reference>
<evidence type="ECO:0008006" key="4">
    <source>
        <dbReference type="Google" id="ProtNLM"/>
    </source>
</evidence>
<gene>
    <name evidence="2" type="ORF">DEJ49_16345</name>
</gene>
<evidence type="ECO:0000256" key="1">
    <source>
        <dbReference type="SAM" id="Phobius"/>
    </source>
</evidence>
<dbReference type="Proteomes" id="UP000324015">
    <property type="component" value="Chromosome"/>
</dbReference>
<name>A0A5P2CHP0_STRVZ</name>
<keyword evidence="1" id="KW-0812">Transmembrane</keyword>
<organism evidence="2 3">
    <name type="scientific">Streptomyces venezuelae</name>
    <dbReference type="NCBI Taxonomy" id="54571"/>
    <lineage>
        <taxon>Bacteria</taxon>
        <taxon>Bacillati</taxon>
        <taxon>Actinomycetota</taxon>
        <taxon>Actinomycetes</taxon>
        <taxon>Kitasatosporales</taxon>
        <taxon>Streptomycetaceae</taxon>
        <taxon>Streptomyces</taxon>
    </lineage>
</organism>
<evidence type="ECO:0000313" key="3">
    <source>
        <dbReference type="Proteomes" id="UP000324015"/>
    </source>
</evidence>
<feature type="transmembrane region" description="Helical" evidence="1">
    <location>
        <begin position="7"/>
        <end position="28"/>
    </location>
</feature>
<keyword evidence="1" id="KW-1133">Transmembrane helix</keyword>
<keyword evidence="1" id="KW-0472">Membrane</keyword>